<proteinExistence type="predicted"/>
<dbReference type="EMBL" id="SSTE01021801">
    <property type="protein sequence ID" value="KAA0032362.1"/>
    <property type="molecule type" value="Genomic_DNA"/>
</dbReference>
<accession>A0A5D3E6M2</accession>
<comment type="caution">
    <text evidence="3">The sequence shown here is derived from an EMBL/GenBank/DDBJ whole genome shotgun (WGS) entry which is preliminary data.</text>
</comment>
<evidence type="ECO:0000256" key="1">
    <source>
        <dbReference type="SAM" id="MobiDB-lite"/>
    </source>
</evidence>
<protein>
    <submittedName>
        <fullName evidence="3">Gag/pol protein</fullName>
    </submittedName>
</protein>
<evidence type="ECO:0000313" key="5">
    <source>
        <dbReference type="Proteomes" id="UP000321947"/>
    </source>
</evidence>
<evidence type="ECO:0000313" key="4">
    <source>
        <dbReference type="Proteomes" id="UP000321393"/>
    </source>
</evidence>
<dbReference type="OrthoDB" id="1703812at2759"/>
<organism evidence="3 5">
    <name type="scientific">Cucumis melo var. makuwa</name>
    <name type="common">Oriental melon</name>
    <dbReference type="NCBI Taxonomy" id="1194695"/>
    <lineage>
        <taxon>Eukaryota</taxon>
        <taxon>Viridiplantae</taxon>
        <taxon>Streptophyta</taxon>
        <taxon>Embryophyta</taxon>
        <taxon>Tracheophyta</taxon>
        <taxon>Spermatophyta</taxon>
        <taxon>Magnoliopsida</taxon>
        <taxon>eudicotyledons</taxon>
        <taxon>Gunneridae</taxon>
        <taxon>Pentapetalae</taxon>
        <taxon>rosids</taxon>
        <taxon>fabids</taxon>
        <taxon>Cucurbitales</taxon>
        <taxon>Cucurbitaceae</taxon>
        <taxon>Benincaseae</taxon>
        <taxon>Cucumis</taxon>
    </lineage>
</organism>
<evidence type="ECO:0000313" key="3">
    <source>
        <dbReference type="EMBL" id="TYK31634.1"/>
    </source>
</evidence>
<evidence type="ECO:0000313" key="2">
    <source>
        <dbReference type="EMBL" id="KAA0032362.1"/>
    </source>
</evidence>
<dbReference type="Proteomes" id="UP000321393">
    <property type="component" value="Unassembled WGS sequence"/>
</dbReference>
<dbReference type="AlphaFoldDB" id="A0A5D3E6M2"/>
<name>A0A5D3E6M2_CUCMM</name>
<sequence length="145" mass="16208">MRWVKDGLLDESEDDPLPPYESCLEGKMTKRSFTGKGYRAKEPLKVIHSYLCGSMNVKPREAPLAFNSGLHSLDVTFAASFNILGSSSMKLSLLPKICKISITLLSYSLSVVTLTLLKSNFKAPMGFFKIFILSWIIPIPRCIYP</sequence>
<gene>
    <name evidence="3" type="ORF">E5676_scaffold340G00250</name>
    <name evidence="2" type="ORF">E6C27_scaffold219G002290</name>
</gene>
<feature type="region of interest" description="Disordered" evidence="1">
    <location>
        <begin position="1"/>
        <end position="21"/>
    </location>
</feature>
<reference evidence="4 5" key="1">
    <citation type="submission" date="2019-08" db="EMBL/GenBank/DDBJ databases">
        <title>Draft genome sequences of two oriental melons (Cucumis melo L. var makuwa).</title>
        <authorList>
            <person name="Kwon S.-Y."/>
        </authorList>
    </citation>
    <scope>NUCLEOTIDE SEQUENCE [LARGE SCALE GENOMIC DNA]</scope>
    <source>
        <strain evidence="5">cv. Chang Bougi</strain>
        <strain evidence="4">cv. SW 3</strain>
        <tissue evidence="3">Leaf</tissue>
    </source>
</reference>
<dbReference type="Proteomes" id="UP000321947">
    <property type="component" value="Unassembled WGS sequence"/>
</dbReference>
<dbReference type="EMBL" id="SSTD01000030">
    <property type="protein sequence ID" value="TYK31634.1"/>
    <property type="molecule type" value="Genomic_DNA"/>
</dbReference>